<dbReference type="PRINTS" id="PR00032">
    <property type="entry name" value="HTHARAC"/>
</dbReference>
<dbReference type="SUPFAM" id="SSF46689">
    <property type="entry name" value="Homeodomain-like"/>
    <property type="match status" value="2"/>
</dbReference>
<organism evidence="5 6">
    <name type="scientific">Candidatus Lachnoclostridium stercoripullorum</name>
    <dbReference type="NCBI Taxonomy" id="2838635"/>
    <lineage>
        <taxon>Bacteria</taxon>
        <taxon>Bacillati</taxon>
        <taxon>Bacillota</taxon>
        <taxon>Clostridia</taxon>
        <taxon>Lachnospirales</taxon>
        <taxon>Lachnospiraceae</taxon>
    </lineage>
</organism>
<evidence type="ECO:0000256" key="2">
    <source>
        <dbReference type="ARBA" id="ARBA00023125"/>
    </source>
</evidence>
<dbReference type="InterPro" id="IPR018060">
    <property type="entry name" value="HTH_AraC"/>
</dbReference>
<dbReference type="InterPro" id="IPR003313">
    <property type="entry name" value="AraC-bd"/>
</dbReference>
<accession>A0A9D2AWK1</accession>
<name>A0A9D2AWK1_9FIRM</name>
<keyword evidence="3" id="KW-0804">Transcription</keyword>
<reference evidence="5" key="1">
    <citation type="journal article" date="2021" name="PeerJ">
        <title>Extensive microbial diversity within the chicken gut microbiome revealed by metagenomics and culture.</title>
        <authorList>
            <person name="Gilroy R."/>
            <person name="Ravi A."/>
            <person name="Getino M."/>
            <person name="Pursley I."/>
            <person name="Horton D.L."/>
            <person name="Alikhan N.F."/>
            <person name="Baker D."/>
            <person name="Gharbi K."/>
            <person name="Hall N."/>
            <person name="Watson M."/>
            <person name="Adriaenssens E.M."/>
            <person name="Foster-Nyarko E."/>
            <person name="Jarju S."/>
            <person name="Secka A."/>
            <person name="Antonio M."/>
            <person name="Oren A."/>
            <person name="Chaudhuri R.R."/>
            <person name="La Ragione R."/>
            <person name="Hildebrand F."/>
            <person name="Pallen M.J."/>
        </authorList>
    </citation>
    <scope>NUCLEOTIDE SEQUENCE</scope>
    <source>
        <strain evidence="5">ChiGjej4B4-12881</strain>
    </source>
</reference>
<dbReference type="EMBL" id="DXEU01000055">
    <property type="protein sequence ID" value="HIX51776.1"/>
    <property type="molecule type" value="Genomic_DNA"/>
</dbReference>
<keyword evidence="1" id="KW-0805">Transcription regulation</keyword>
<dbReference type="PANTHER" id="PTHR43280:SF28">
    <property type="entry name" value="HTH-TYPE TRANSCRIPTIONAL ACTIVATOR RHAS"/>
    <property type="match status" value="1"/>
</dbReference>
<dbReference type="InterPro" id="IPR037923">
    <property type="entry name" value="HTH-like"/>
</dbReference>
<dbReference type="PROSITE" id="PS00041">
    <property type="entry name" value="HTH_ARAC_FAMILY_1"/>
    <property type="match status" value="1"/>
</dbReference>
<gene>
    <name evidence="5" type="ORF">IAA28_03090</name>
</gene>
<protein>
    <submittedName>
        <fullName evidence="5">AraC family transcriptional regulator</fullName>
    </submittedName>
</protein>
<evidence type="ECO:0000313" key="5">
    <source>
        <dbReference type="EMBL" id="HIX51776.1"/>
    </source>
</evidence>
<dbReference type="Proteomes" id="UP000886780">
    <property type="component" value="Unassembled WGS sequence"/>
</dbReference>
<evidence type="ECO:0000256" key="3">
    <source>
        <dbReference type="ARBA" id="ARBA00023163"/>
    </source>
</evidence>
<dbReference type="PANTHER" id="PTHR43280">
    <property type="entry name" value="ARAC-FAMILY TRANSCRIPTIONAL REGULATOR"/>
    <property type="match status" value="1"/>
</dbReference>
<keyword evidence="2" id="KW-0238">DNA-binding</keyword>
<sequence>MIPEYEYRSRLRERREHGGKGFPFNIYPCTIPLDFPWVQVHWHEELEIIAVKKGRGVVTADRQAVEVKAGEAVAVFPGQLHGISARAEETMEYENIIFRPQMLMASAGDLCTAEFLLPLTERAPADPVHMRAGGKGWEDFSEAVRRLDLLCREKAFAYQLGVKGALFQMLQGIFQEWRPGERPEKSREKMKELLDFVENHYGEKISVKDAAGICCYSSSHFMKYFKQYMGASFVEYLNGYRLFQAAMQLLSAETSVTAVAQSCGFDNLSYFNRLFRQKYGCTPGEYRRRMEGTTF</sequence>
<dbReference type="CDD" id="cd02208">
    <property type="entry name" value="cupin_RmlC-like"/>
    <property type="match status" value="1"/>
</dbReference>
<dbReference type="Pfam" id="PF02311">
    <property type="entry name" value="AraC_binding"/>
    <property type="match status" value="1"/>
</dbReference>
<evidence type="ECO:0000259" key="4">
    <source>
        <dbReference type="PROSITE" id="PS01124"/>
    </source>
</evidence>
<dbReference type="PROSITE" id="PS01124">
    <property type="entry name" value="HTH_ARAC_FAMILY_2"/>
    <property type="match status" value="1"/>
</dbReference>
<evidence type="ECO:0000313" key="6">
    <source>
        <dbReference type="Proteomes" id="UP000886780"/>
    </source>
</evidence>
<evidence type="ECO:0000256" key="1">
    <source>
        <dbReference type="ARBA" id="ARBA00023015"/>
    </source>
</evidence>
<feature type="domain" description="HTH araC/xylS-type" evidence="4">
    <location>
        <begin position="191"/>
        <end position="289"/>
    </location>
</feature>
<dbReference type="InterPro" id="IPR014710">
    <property type="entry name" value="RmlC-like_jellyroll"/>
</dbReference>
<dbReference type="Pfam" id="PF12833">
    <property type="entry name" value="HTH_18"/>
    <property type="match status" value="1"/>
</dbReference>
<dbReference type="SUPFAM" id="SSF51215">
    <property type="entry name" value="Regulatory protein AraC"/>
    <property type="match status" value="1"/>
</dbReference>
<dbReference type="AlphaFoldDB" id="A0A9D2AWK1"/>
<dbReference type="InterPro" id="IPR020449">
    <property type="entry name" value="Tscrpt_reg_AraC-type_HTH"/>
</dbReference>
<dbReference type="InterPro" id="IPR009057">
    <property type="entry name" value="Homeodomain-like_sf"/>
</dbReference>
<dbReference type="GO" id="GO:0043565">
    <property type="term" value="F:sequence-specific DNA binding"/>
    <property type="evidence" value="ECO:0007669"/>
    <property type="project" value="InterPro"/>
</dbReference>
<reference evidence="5" key="2">
    <citation type="submission" date="2021-04" db="EMBL/GenBank/DDBJ databases">
        <authorList>
            <person name="Gilroy R."/>
        </authorList>
    </citation>
    <scope>NUCLEOTIDE SEQUENCE</scope>
    <source>
        <strain evidence="5">ChiGjej4B4-12881</strain>
    </source>
</reference>
<dbReference type="SMART" id="SM00342">
    <property type="entry name" value="HTH_ARAC"/>
    <property type="match status" value="1"/>
</dbReference>
<dbReference type="InterPro" id="IPR018062">
    <property type="entry name" value="HTH_AraC-typ_CS"/>
</dbReference>
<comment type="caution">
    <text evidence="5">The sequence shown here is derived from an EMBL/GenBank/DDBJ whole genome shotgun (WGS) entry which is preliminary data.</text>
</comment>
<dbReference type="GO" id="GO:0003700">
    <property type="term" value="F:DNA-binding transcription factor activity"/>
    <property type="evidence" value="ECO:0007669"/>
    <property type="project" value="InterPro"/>
</dbReference>
<proteinExistence type="predicted"/>
<dbReference type="Gene3D" id="2.60.120.10">
    <property type="entry name" value="Jelly Rolls"/>
    <property type="match status" value="1"/>
</dbReference>
<dbReference type="Gene3D" id="1.10.10.60">
    <property type="entry name" value="Homeodomain-like"/>
    <property type="match status" value="2"/>
</dbReference>